<keyword evidence="1" id="KW-1133">Transmembrane helix</keyword>
<organism evidence="2 4">
    <name type="scientific">Araneus ventricosus</name>
    <name type="common">Orbweaver spider</name>
    <name type="synonym">Epeira ventricosa</name>
    <dbReference type="NCBI Taxonomy" id="182803"/>
    <lineage>
        <taxon>Eukaryota</taxon>
        <taxon>Metazoa</taxon>
        <taxon>Ecdysozoa</taxon>
        <taxon>Arthropoda</taxon>
        <taxon>Chelicerata</taxon>
        <taxon>Arachnida</taxon>
        <taxon>Araneae</taxon>
        <taxon>Araneomorphae</taxon>
        <taxon>Entelegynae</taxon>
        <taxon>Araneoidea</taxon>
        <taxon>Araneidae</taxon>
        <taxon>Araneus</taxon>
    </lineage>
</organism>
<dbReference type="Proteomes" id="UP000499080">
    <property type="component" value="Unassembled WGS sequence"/>
</dbReference>
<evidence type="ECO:0000313" key="3">
    <source>
        <dbReference type="EMBL" id="GBO20618.1"/>
    </source>
</evidence>
<dbReference type="EMBL" id="BGPR01043945">
    <property type="protein sequence ID" value="GBO20617.1"/>
    <property type="molecule type" value="Genomic_DNA"/>
</dbReference>
<comment type="caution">
    <text evidence="2">The sequence shown here is derived from an EMBL/GenBank/DDBJ whole genome shotgun (WGS) entry which is preliminary data.</text>
</comment>
<sequence>MDVSWTSERAVAGFRPRLNDAIVEFYEMTLRDETRNFHLYIRDVGLLINGVEASLICYFIPMVAFIKNEITKQNPSNARVTISSRQSGFQAHVRIFKISGFMPMNEARLKFGCNSENLTYSEKLTSFCQ</sequence>
<evidence type="ECO:0000313" key="2">
    <source>
        <dbReference type="EMBL" id="GBO20617.1"/>
    </source>
</evidence>
<dbReference type="AlphaFoldDB" id="A0A4Y2VA63"/>
<evidence type="ECO:0000313" key="4">
    <source>
        <dbReference type="Proteomes" id="UP000499080"/>
    </source>
</evidence>
<keyword evidence="1" id="KW-0472">Membrane</keyword>
<gene>
    <name evidence="3" type="ORF">AVEN_199060_1</name>
    <name evidence="2" type="ORF">AVEN_227918_1</name>
</gene>
<dbReference type="EMBL" id="BGPR01043946">
    <property type="protein sequence ID" value="GBO20618.1"/>
    <property type="molecule type" value="Genomic_DNA"/>
</dbReference>
<proteinExistence type="predicted"/>
<name>A0A4Y2VA63_ARAVE</name>
<feature type="transmembrane region" description="Helical" evidence="1">
    <location>
        <begin position="46"/>
        <end position="66"/>
    </location>
</feature>
<protein>
    <submittedName>
        <fullName evidence="2">Uncharacterized protein</fullName>
    </submittedName>
</protein>
<keyword evidence="4" id="KW-1185">Reference proteome</keyword>
<evidence type="ECO:0000256" key="1">
    <source>
        <dbReference type="SAM" id="Phobius"/>
    </source>
</evidence>
<accession>A0A4Y2VA63</accession>
<reference evidence="2 4" key="1">
    <citation type="journal article" date="2019" name="Sci. Rep.">
        <title>Orb-weaving spider Araneus ventricosus genome elucidates the spidroin gene catalogue.</title>
        <authorList>
            <person name="Kono N."/>
            <person name="Nakamura H."/>
            <person name="Ohtoshi R."/>
            <person name="Moran D.A.P."/>
            <person name="Shinohara A."/>
            <person name="Yoshida Y."/>
            <person name="Fujiwara M."/>
            <person name="Mori M."/>
            <person name="Tomita M."/>
            <person name="Arakawa K."/>
        </authorList>
    </citation>
    <scope>NUCLEOTIDE SEQUENCE [LARGE SCALE GENOMIC DNA]</scope>
</reference>
<keyword evidence="1" id="KW-0812">Transmembrane</keyword>